<evidence type="ECO:0000256" key="1">
    <source>
        <dbReference type="SAM" id="MobiDB-lite"/>
    </source>
</evidence>
<organism evidence="2 3">
    <name type="scientific">Batillaria attramentaria</name>
    <dbReference type="NCBI Taxonomy" id="370345"/>
    <lineage>
        <taxon>Eukaryota</taxon>
        <taxon>Metazoa</taxon>
        <taxon>Spiralia</taxon>
        <taxon>Lophotrochozoa</taxon>
        <taxon>Mollusca</taxon>
        <taxon>Gastropoda</taxon>
        <taxon>Caenogastropoda</taxon>
        <taxon>Sorbeoconcha</taxon>
        <taxon>Cerithioidea</taxon>
        <taxon>Batillariidae</taxon>
        <taxon>Batillaria</taxon>
    </lineage>
</organism>
<dbReference type="EMBL" id="JACVVK020000031">
    <property type="protein sequence ID" value="KAK7501421.1"/>
    <property type="molecule type" value="Genomic_DNA"/>
</dbReference>
<evidence type="ECO:0000313" key="2">
    <source>
        <dbReference type="EMBL" id="KAK7501421.1"/>
    </source>
</evidence>
<feature type="region of interest" description="Disordered" evidence="1">
    <location>
        <begin position="15"/>
        <end position="43"/>
    </location>
</feature>
<sequence>MPVAFLPASRPARPGDYVFGAPAGKKSRAPTPQKERIQRRAAAPRIIRSPACRVAGQIG</sequence>
<keyword evidence="3" id="KW-1185">Reference proteome</keyword>
<protein>
    <submittedName>
        <fullName evidence="2">Uncharacterized protein</fullName>
    </submittedName>
</protein>
<gene>
    <name evidence="2" type="ORF">BaRGS_00007225</name>
</gene>
<evidence type="ECO:0000313" key="3">
    <source>
        <dbReference type="Proteomes" id="UP001519460"/>
    </source>
</evidence>
<feature type="non-terminal residue" evidence="2">
    <location>
        <position position="59"/>
    </location>
</feature>
<comment type="caution">
    <text evidence="2">The sequence shown here is derived from an EMBL/GenBank/DDBJ whole genome shotgun (WGS) entry which is preliminary data.</text>
</comment>
<proteinExistence type="predicted"/>
<dbReference type="AlphaFoldDB" id="A0ABD0LQJ3"/>
<dbReference type="Proteomes" id="UP001519460">
    <property type="component" value="Unassembled WGS sequence"/>
</dbReference>
<accession>A0ABD0LQJ3</accession>
<name>A0ABD0LQJ3_9CAEN</name>
<reference evidence="2 3" key="1">
    <citation type="journal article" date="2023" name="Sci. Data">
        <title>Genome assembly of the Korean intertidal mud-creeper Batillaria attramentaria.</title>
        <authorList>
            <person name="Patra A.K."/>
            <person name="Ho P.T."/>
            <person name="Jun S."/>
            <person name="Lee S.J."/>
            <person name="Kim Y."/>
            <person name="Won Y.J."/>
        </authorList>
    </citation>
    <scope>NUCLEOTIDE SEQUENCE [LARGE SCALE GENOMIC DNA]</scope>
    <source>
        <strain evidence="2">Wonlab-2016</strain>
    </source>
</reference>